<gene>
    <name evidence="3" type="ORF">PUN28_016792</name>
</gene>
<reference evidence="3 4" key="1">
    <citation type="submission" date="2023-03" db="EMBL/GenBank/DDBJ databases">
        <title>High recombination rates correlate with genetic variation in Cardiocondyla obscurior ants.</title>
        <authorList>
            <person name="Errbii M."/>
        </authorList>
    </citation>
    <scope>NUCLEOTIDE SEQUENCE [LARGE SCALE GENOMIC DNA]</scope>
    <source>
        <strain evidence="3">Alpha-2009</strain>
        <tissue evidence="3">Whole body</tissue>
    </source>
</reference>
<sequence>MLRKFLIFILICVARSEYSYLKEDVYSILDRTKDYFKNLNDAHGVLNSETSNNINNEIAKYMSDTKEVLRKSTRQKRSSQNESNRGE</sequence>
<keyword evidence="4" id="KW-1185">Reference proteome</keyword>
<dbReference type="AlphaFoldDB" id="A0AAW2ESI2"/>
<proteinExistence type="predicted"/>
<evidence type="ECO:0000313" key="3">
    <source>
        <dbReference type="EMBL" id="KAL0105374.1"/>
    </source>
</evidence>
<feature type="signal peptide" evidence="2">
    <location>
        <begin position="1"/>
        <end position="16"/>
    </location>
</feature>
<dbReference type="EMBL" id="JADYXP020000019">
    <property type="protein sequence ID" value="KAL0105374.1"/>
    <property type="molecule type" value="Genomic_DNA"/>
</dbReference>
<feature type="chain" id="PRO_5043576261" evidence="2">
    <location>
        <begin position="17"/>
        <end position="87"/>
    </location>
</feature>
<feature type="compositionally biased region" description="Polar residues" evidence="1">
    <location>
        <begin position="78"/>
        <end position="87"/>
    </location>
</feature>
<keyword evidence="2" id="KW-0732">Signal</keyword>
<evidence type="ECO:0000256" key="1">
    <source>
        <dbReference type="SAM" id="MobiDB-lite"/>
    </source>
</evidence>
<evidence type="ECO:0000313" key="4">
    <source>
        <dbReference type="Proteomes" id="UP001430953"/>
    </source>
</evidence>
<comment type="caution">
    <text evidence="3">The sequence shown here is derived from an EMBL/GenBank/DDBJ whole genome shotgun (WGS) entry which is preliminary data.</text>
</comment>
<dbReference type="Proteomes" id="UP001430953">
    <property type="component" value="Unassembled WGS sequence"/>
</dbReference>
<evidence type="ECO:0000256" key="2">
    <source>
        <dbReference type="SAM" id="SignalP"/>
    </source>
</evidence>
<protein>
    <submittedName>
        <fullName evidence="3">Uncharacterized protein</fullName>
    </submittedName>
</protein>
<name>A0AAW2ESI2_9HYME</name>
<feature type="region of interest" description="Disordered" evidence="1">
    <location>
        <begin position="67"/>
        <end position="87"/>
    </location>
</feature>
<organism evidence="3 4">
    <name type="scientific">Cardiocondyla obscurior</name>
    <dbReference type="NCBI Taxonomy" id="286306"/>
    <lineage>
        <taxon>Eukaryota</taxon>
        <taxon>Metazoa</taxon>
        <taxon>Ecdysozoa</taxon>
        <taxon>Arthropoda</taxon>
        <taxon>Hexapoda</taxon>
        <taxon>Insecta</taxon>
        <taxon>Pterygota</taxon>
        <taxon>Neoptera</taxon>
        <taxon>Endopterygota</taxon>
        <taxon>Hymenoptera</taxon>
        <taxon>Apocrita</taxon>
        <taxon>Aculeata</taxon>
        <taxon>Formicoidea</taxon>
        <taxon>Formicidae</taxon>
        <taxon>Myrmicinae</taxon>
        <taxon>Cardiocondyla</taxon>
    </lineage>
</organism>
<accession>A0AAW2ESI2</accession>